<name>A0A6J5CKE6_9BURK</name>
<dbReference type="EMBL" id="CADIKB010000056">
    <property type="protein sequence ID" value="CAB3737509.1"/>
    <property type="molecule type" value="Genomic_DNA"/>
</dbReference>
<protein>
    <recommendedName>
        <fullName evidence="1">YqaJ viral recombinase domain-containing protein</fullName>
    </recommendedName>
</protein>
<dbReference type="Gene3D" id="3.90.320.10">
    <property type="match status" value="1"/>
</dbReference>
<dbReference type="SUPFAM" id="SSF52980">
    <property type="entry name" value="Restriction endonuclease-like"/>
    <property type="match status" value="1"/>
</dbReference>
<dbReference type="InterPro" id="IPR011604">
    <property type="entry name" value="PDDEXK-like_dom_sf"/>
</dbReference>
<organism evidence="2 3">
    <name type="scientific">Paraburkholderia phenoliruptrix</name>
    <dbReference type="NCBI Taxonomy" id="252970"/>
    <lineage>
        <taxon>Bacteria</taxon>
        <taxon>Pseudomonadati</taxon>
        <taxon>Pseudomonadota</taxon>
        <taxon>Betaproteobacteria</taxon>
        <taxon>Burkholderiales</taxon>
        <taxon>Burkholderiaceae</taxon>
        <taxon>Paraburkholderia</taxon>
    </lineage>
</organism>
<dbReference type="Pfam" id="PF09588">
    <property type="entry name" value="YqaJ"/>
    <property type="match status" value="1"/>
</dbReference>
<dbReference type="InterPro" id="IPR019080">
    <property type="entry name" value="YqaJ_viral_recombinase"/>
</dbReference>
<dbReference type="AlphaFoldDB" id="A0A6J5CKE6"/>
<evidence type="ECO:0000313" key="2">
    <source>
        <dbReference type="EMBL" id="CAB3737509.1"/>
    </source>
</evidence>
<dbReference type="Proteomes" id="UP000494249">
    <property type="component" value="Unassembled WGS sequence"/>
</dbReference>
<accession>A0A6J5CKE6</accession>
<dbReference type="InterPro" id="IPR011335">
    <property type="entry name" value="Restrct_endonuc-II-like"/>
</dbReference>
<dbReference type="RefSeq" id="WP_035478392.1">
    <property type="nucleotide sequence ID" value="NZ_CADFGL010000052.1"/>
</dbReference>
<reference evidence="2 3" key="1">
    <citation type="submission" date="2020-04" db="EMBL/GenBank/DDBJ databases">
        <authorList>
            <person name="De Canck E."/>
        </authorList>
    </citation>
    <scope>NUCLEOTIDE SEQUENCE [LARGE SCALE GENOMIC DNA]</scope>
    <source>
        <strain evidence="2 3">LMG 22037</strain>
    </source>
</reference>
<gene>
    <name evidence="2" type="ORF">LMG22037_06153</name>
</gene>
<feature type="domain" description="YqaJ viral recombinase" evidence="1">
    <location>
        <begin position="13"/>
        <end position="152"/>
    </location>
</feature>
<proteinExistence type="predicted"/>
<evidence type="ECO:0000259" key="1">
    <source>
        <dbReference type="Pfam" id="PF09588"/>
    </source>
</evidence>
<evidence type="ECO:0000313" key="3">
    <source>
        <dbReference type="Proteomes" id="UP000494249"/>
    </source>
</evidence>
<sequence length="317" mass="35021">MNIVQIELFTPAWHAWRSGHDLLDGPRITETAAVIIAGHSRGTNIQRLWQELTGRITPRQPADDNAIQARVGRQEQLRERFGAARGLVVRPACIVSTEHRWAGATLDGLTDAMDSLCVLTSLDEGEHQLVREGRVPDRFATRIQWQLLCADRQVQRAFFFACRTEGRAMVEEVMLEISPDEEVQHDLLERARRFREAVVDNVPPAGSRFEQAAHQWLLAHRQLERATEALEGARARLAALYPAGVDPITAGGVTVYRANRTTGPGAYAQDLQSLVVKRSSDALAVLAQLDAQGVPLADLPVPAPEPENSATSLQLGW</sequence>